<accession>A0ABW5R3S5</accession>
<evidence type="ECO:0000313" key="2">
    <source>
        <dbReference type="Proteomes" id="UP001597493"/>
    </source>
</evidence>
<protein>
    <submittedName>
        <fullName evidence="1">Uncharacterized protein</fullName>
    </submittedName>
</protein>
<organism evidence="1 2">
    <name type="scientific">Paenibacillus thailandensis</name>
    <dbReference type="NCBI Taxonomy" id="393250"/>
    <lineage>
        <taxon>Bacteria</taxon>
        <taxon>Bacillati</taxon>
        <taxon>Bacillota</taxon>
        <taxon>Bacilli</taxon>
        <taxon>Bacillales</taxon>
        <taxon>Paenibacillaceae</taxon>
        <taxon>Paenibacillus</taxon>
    </lineage>
</organism>
<gene>
    <name evidence="1" type="ORF">ACFSW5_24805</name>
</gene>
<evidence type="ECO:0000313" key="1">
    <source>
        <dbReference type="EMBL" id="MFD2663463.1"/>
    </source>
</evidence>
<comment type="caution">
    <text evidence="1">The sequence shown here is derived from an EMBL/GenBank/DDBJ whole genome shotgun (WGS) entry which is preliminary data.</text>
</comment>
<sequence length="119" mass="13954">MARRRRRSFRDSWEATIIKVIVGIFKQEGFDFPEVKRAIQADLALMGCSAANFRLTEEKSRIADIIHTIVGKTLYQLSYDVSGNENEKIIHESLYIVCNYKMKTFRIHGIRDSEYFKQM</sequence>
<name>A0ABW5R3S5_9BACL</name>
<dbReference type="EMBL" id="JBHUMY010000043">
    <property type="protein sequence ID" value="MFD2663463.1"/>
    <property type="molecule type" value="Genomic_DNA"/>
</dbReference>
<proteinExistence type="predicted"/>
<reference evidence="2" key="1">
    <citation type="journal article" date="2019" name="Int. J. Syst. Evol. Microbiol.">
        <title>The Global Catalogue of Microorganisms (GCM) 10K type strain sequencing project: providing services to taxonomists for standard genome sequencing and annotation.</title>
        <authorList>
            <consortium name="The Broad Institute Genomics Platform"/>
            <consortium name="The Broad Institute Genome Sequencing Center for Infectious Disease"/>
            <person name="Wu L."/>
            <person name="Ma J."/>
        </authorList>
    </citation>
    <scope>NUCLEOTIDE SEQUENCE [LARGE SCALE GENOMIC DNA]</scope>
    <source>
        <strain evidence="2">TISTR 1827</strain>
    </source>
</reference>
<keyword evidence="2" id="KW-1185">Reference proteome</keyword>
<dbReference type="Proteomes" id="UP001597493">
    <property type="component" value="Unassembled WGS sequence"/>
</dbReference>
<dbReference type="RefSeq" id="WP_379279537.1">
    <property type="nucleotide sequence ID" value="NZ_JBHUGT010000055.1"/>
</dbReference>